<feature type="region of interest" description="Disordered" evidence="2">
    <location>
        <begin position="1856"/>
        <end position="1877"/>
    </location>
</feature>
<dbReference type="Pfam" id="PF03011">
    <property type="entry name" value="PFEMP"/>
    <property type="match status" value="2"/>
</dbReference>
<feature type="coiled-coil region" evidence="1">
    <location>
        <begin position="202"/>
        <end position="229"/>
    </location>
</feature>
<dbReference type="Gene3D" id="1.20.58.1930">
    <property type="match status" value="2"/>
</dbReference>
<evidence type="ECO:0000259" key="8">
    <source>
        <dbReference type="Pfam" id="PF21807"/>
    </source>
</evidence>
<dbReference type="Pfam" id="PF15447">
    <property type="entry name" value="NTS"/>
    <property type="match status" value="1"/>
</dbReference>
<evidence type="ECO:0000259" key="3">
    <source>
        <dbReference type="Pfam" id="PF03011"/>
    </source>
</evidence>
<feature type="domain" description="Cysteine-rich interdomain region 1 gamma" evidence="7">
    <location>
        <begin position="1369"/>
        <end position="1422"/>
    </location>
</feature>
<feature type="compositionally biased region" description="Pro residues" evidence="2">
    <location>
        <begin position="1669"/>
        <end position="1678"/>
    </location>
</feature>
<dbReference type="Pfam" id="PF22672">
    <property type="entry name" value="DBL_C"/>
    <property type="match status" value="2"/>
</dbReference>
<dbReference type="InterPro" id="IPR054595">
    <property type="entry name" value="DBL_C"/>
</dbReference>
<feature type="compositionally biased region" description="Acidic residues" evidence="2">
    <location>
        <begin position="741"/>
        <end position="767"/>
    </location>
</feature>
<sequence length="2146" mass="244206">MVKPGSTGTEDLSAKHMFDRIGGIIQQQVHDAADQFRNELLGHLSQATFRDGNKMENDKAELCELRHDYHTNVTKGGGREDPCLGRYPERFSDTKGSECANSKIKGNVGKKTNKGKECGACAPYRRLHLCDQNLEHIDPEKITSTHNLLVDVLLGAQYEGSSLVKKYKEYKEKNANFDTNLCTILARSFADIGDIVRGKDLYRGNSKEKDKLEQNLKNLFKKLYEELTKTNGELQTRYQDRTGNYSKLREDWWDANRQEIWKAITCEAPKDSKYFRGTCGTGTATYEKCHCNNGDVLTNFDYVPQYLRWFEEWAEDFCRKKKIYVGIVKKYCRGETDGEKYCSLNGHDCTETIYRIGKFVMGNGCTNCLVACSRYKGWLANQKKEFEKQKEKYKNEIIVSNPQKKGTSDIGNNEYDKKFYEKLKIDYGKVDTFLELLNKEKECKDINEIEGKINFPINNYFETFYGSKYCEPCPECGVDCNGTKCTAREKSDLKCQKIPPVRECDPEITEIDFLLNEEEGNDIVKKLSNFCYSRSSDKKGKGIEEWKCSHYYENDNECVMQNNGASDESHPKIMQFVDFFQFWVTHLFNDVIEWRNEISKCITESSLKKCNNRCNRHCKCFPKWVQQKQVEWKQIKKHYKYETGFKEFQPHYILETILEEDFLDEIKKAYGNAEAIDRIQKLTRSDLSKKQENTENDKYAIDVLLDDEEQDAEKCKKCKQPEEDRSAARIIIGKQQPPSEEKEEPDDDDDDDDGHQDEVEENVEEASEEKTEDQVEGPEEGSPPKEDTTSLDPNVCNTVHNILTGEGNLNEACRQKYGAPNRYWGWKCIPTSGGESGEAKSRLRRDAEGAPGKSGDTNGGSGNTTGSEPTSDKGAICVPPRRRKLYVGHLEKWANSSGNTVVSGEPQAGETPQAGGNTGSGDSTGASSNPQGLSTSPTASSQSPSDSLLLTAFVESAAVETFFAWHKYKMDKEIEKKERKQAETGLVASETSDDPEHPQNQLKKGIIPDEFKRQMFYTLADYRDLCVGVKDNDVIEALEASSDTKIKDISDKIKKAIENSGTTSPRTQPDKQNSVKDPKDWWNNNAQHIWDAMVCALTYKENGDKKIEKVNDANGTDLFQKLKNGNDYDKVSFGGTEGPINTNAGKDAHKGTKLKNFVVRPQYFRWLEEWGEEFCRKQKHKLYIIKKDCRGRDGDEKCSGDGLKCTEPVPDNDKIFHDFNCQSCAKSCRKYRKWIERKGKEFTEQKNAYGEQQKEKCKEESEGAAPNNGGDNGFCKTLKSLSDAAQFLQKLGPCSKTDNDNGKDNQEDEINFNDPEQTFGHKKYCGTCPEFKIKCKGNGDCKGGTNDKCKNNGKDYITAKEIEQMEKPTEEVVMRVSDDNKKGFEDGDLQEACGSANIFKGIREDKWKCRNVCGVDICTLEKTNNNNEKVYEHIIMKELVKRWLETFFEDYNRIHKKLKPCTNSGKGSTCIKKCVDEWITKKKDEWQKIKKKYIDKYPKENDDSNDLTNFLQQAPFHDEVLKAIKPCTYLNRFQSSKKCNGNDNSGNNKEKDGLLCLLENLKTKAQKCQEHQNSGEQTETDCVNHTHVEDEDDTLHEEIEVKAPNICPETKEPPEDQTEETCEEPKQEKEKEESEKGKDTSTSSGGEGSATPELPAPPAESGKGTEELPSPPEPPAAPLAPSDESILHTTIPFGVALALGSIAFLFLKKKTKSTIDLFRVINIPKGDYDIPTKLSPNRYIPYTSGKYRGKRYIYLEGDSGTDSGYTDHYSDITSSSESEYEELDINDIYVPHAPKYKTLIEVVLEPSGNNTTASDKNTPSDTQNDIQNDDIHSSKITDNEWNTLKHDFISQYLQSEQPNDVPNDYTSGNSSTNTNITTTSRHNVEEKPFITSIHDRDLYSGEEYNYDMFNSGNNPINISDSTNSMDSLTSNNHGPYNDKNDLYSGIDLINDSLSGDYDIYDEMLKRKENELFGTNHTKKNTSTNSVAKLTNSDPIHNQLNLFHTWLDRHRDMCEKWKNHHERLPKLKEEWENETHSGNTHPSDSNKTLNTNVSIQIHMDNPKPINEFTNMDTYPENSTMDSILEDLEKYNEPYYDVQDDIYYDVHDHDASTVDSNAMDVPSKVQIEMDVNTKLVKEKYPIADVWDI</sequence>
<dbReference type="Gene3D" id="1.20.58.830">
    <property type="match status" value="2"/>
</dbReference>
<evidence type="ECO:0000259" key="5">
    <source>
        <dbReference type="Pfam" id="PF15445"/>
    </source>
</evidence>
<dbReference type="InterPro" id="IPR008602">
    <property type="entry name" value="Duffy-antigen-binding"/>
</dbReference>
<feature type="compositionally biased region" description="Low complexity" evidence="2">
    <location>
        <begin position="1866"/>
        <end position="1877"/>
    </location>
</feature>
<feature type="compositionally biased region" description="Low complexity" evidence="2">
    <location>
        <begin position="1640"/>
        <end position="1653"/>
    </location>
</feature>
<feature type="compositionally biased region" description="Basic and acidic residues" evidence="2">
    <location>
        <begin position="837"/>
        <end position="848"/>
    </location>
</feature>
<feature type="domain" description="Duffy-binding-like" evidence="9">
    <location>
        <begin position="312"/>
        <end position="467"/>
    </location>
</feature>
<feature type="region of interest" description="Disordered" evidence="2">
    <location>
        <begin position="1293"/>
        <end position="1315"/>
    </location>
</feature>
<feature type="region of interest" description="Disordered" evidence="2">
    <location>
        <begin position="715"/>
        <end position="796"/>
    </location>
</feature>
<feature type="compositionally biased region" description="Polar residues" evidence="2">
    <location>
        <begin position="1059"/>
        <end position="1072"/>
    </location>
</feature>
<feature type="domain" description="Duffy-binding-like" evidence="3">
    <location>
        <begin position="579"/>
        <end position="721"/>
    </location>
</feature>
<gene>
    <name evidence="10" type="ORF">PFMG_00274</name>
</gene>
<feature type="compositionally biased region" description="Polar residues" evidence="2">
    <location>
        <begin position="920"/>
        <end position="932"/>
    </location>
</feature>
<dbReference type="InterPro" id="IPR029211">
    <property type="entry name" value="PfEMP1_ATS"/>
</dbReference>
<dbReference type="InterPro" id="IPR042202">
    <property type="entry name" value="Duffy-ag-bd_sf"/>
</dbReference>
<dbReference type="OrthoDB" id="378917at2759"/>
<dbReference type="Gene3D" id="1.20.1310.20">
    <property type="entry name" value="Duffy-antigen binding domain"/>
    <property type="match status" value="2"/>
</dbReference>
<organism evidence="10 11">
    <name type="scientific">Plasmodium falciparum IGH-CR14</name>
    <dbReference type="NCBI Taxonomy" id="580059"/>
    <lineage>
        <taxon>Eukaryota</taxon>
        <taxon>Sar</taxon>
        <taxon>Alveolata</taxon>
        <taxon>Apicomplexa</taxon>
        <taxon>Aconoidasida</taxon>
        <taxon>Haemosporida</taxon>
        <taxon>Plasmodiidae</taxon>
        <taxon>Plasmodium</taxon>
        <taxon>Plasmodium (Laverania)</taxon>
    </lineage>
</organism>
<evidence type="ECO:0000259" key="7">
    <source>
        <dbReference type="Pfam" id="PF18562"/>
    </source>
</evidence>
<dbReference type="Pfam" id="PF18562">
    <property type="entry name" value="CIDR1_gamma"/>
    <property type="match status" value="1"/>
</dbReference>
<feature type="domain" description="PfEMP1 CIDRalpha1" evidence="8">
    <location>
        <begin position="509"/>
        <end position="565"/>
    </location>
</feature>
<dbReference type="GO" id="GO:0016020">
    <property type="term" value="C:membrane"/>
    <property type="evidence" value="ECO:0007669"/>
    <property type="project" value="InterPro"/>
</dbReference>
<feature type="region of interest" description="Disordered" evidence="2">
    <location>
        <begin position="1807"/>
        <end position="1834"/>
    </location>
</feature>
<feature type="compositionally biased region" description="Polar residues" evidence="2">
    <location>
        <begin position="1807"/>
        <end position="1826"/>
    </location>
</feature>
<dbReference type="InterPro" id="IPR004258">
    <property type="entry name" value="DBL"/>
</dbReference>
<feature type="region of interest" description="Disordered" evidence="2">
    <location>
        <begin position="1588"/>
        <end position="1682"/>
    </location>
</feature>
<feature type="compositionally biased region" description="Low complexity" evidence="2">
    <location>
        <begin position="933"/>
        <end position="944"/>
    </location>
</feature>
<dbReference type="FunFam" id="1.20.1310.20:FF:000001">
    <property type="entry name" value="Erythrocyte membrane protein 1, PfEMP1"/>
    <property type="match status" value="1"/>
</dbReference>
<name>A0A0L1I4G6_PLAFA</name>
<dbReference type="Gene3D" id="1.10.1900.40">
    <property type="entry name" value="Acidic terminal segments, variant surface antigen of PfEMP1"/>
    <property type="match status" value="2"/>
</dbReference>
<feature type="domain" description="Plasmodium falciparum erythrocyte membrane protein 1 acidic terminal segment" evidence="5">
    <location>
        <begin position="1690"/>
        <end position="2146"/>
    </location>
</feature>
<dbReference type="FunFam" id="1.10.1900.40:FF:000003">
    <property type="entry name" value="Erythrocyte membrane protein 1"/>
    <property type="match status" value="1"/>
</dbReference>
<dbReference type="FunFam" id="1.20.58.830:FF:000001">
    <property type="entry name" value="Erythrocyte membrane protein 1, PfEMP1"/>
    <property type="match status" value="1"/>
</dbReference>
<feature type="domain" description="Duffy-binding-like" evidence="9">
    <location>
        <begin position="1169"/>
        <end position="1323"/>
    </location>
</feature>
<reference evidence="11" key="1">
    <citation type="submission" date="2015-07" db="EMBL/GenBank/DDBJ databases">
        <title>Annotation of Plasmodium falciparum IGH-CR14.</title>
        <authorList>
            <consortium name="The Broad Institute Genome Sequencing Platform"/>
            <person name="Volkman S.K."/>
            <person name="Neafsey D.E."/>
            <person name="Dash A.P."/>
            <person name="Chitnis C.E."/>
            <person name="Hartl D.L."/>
            <person name="Young S.K."/>
            <person name="Zeng Q."/>
            <person name="Koehrsen M."/>
            <person name="Alvarado L."/>
            <person name="Berlin A."/>
            <person name="Borenstein D."/>
            <person name="Chapman S.B."/>
            <person name="Chen Z."/>
            <person name="Engels R."/>
            <person name="Freedman E."/>
            <person name="Gellesch M."/>
            <person name="Goldberg J."/>
            <person name="Griggs A."/>
            <person name="Gujja S."/>
            <person name="Heilman E.R."/>
            <person name="Heiman D.I."/>
            <person name="Howarth C."/>
            <person name="Jen D."/>
            <person name="Larson L."/>
            <person name="Mehta T."/>
            <person name="Neiman D."/>
            <person name="Park D."/>
            <person name="Pearson M."/>
            <person name="Roberts A."/>
            <person name="Saif S."/>
            <person name="Shea T."/>
            <person name="Shenoy N."/>
            <person name="Sisk P."/>
            <person name="Stolte C."/>
            <person name="Sykes S."/>
            <person name="Walk T."/>
            <person name="White J."/>
            <person name="Yandava C."/>
            <person name="Haas B."/>
            <person name="Henn M.R."/>
            <person name="Nusbaum C."/>
            <person name="Birren B."/>
        </authorList>
    </citation>
    <scope>NUCLEOTIDE SEQUENCE [LARGE SCALE GENOMIC DNA]</scope>
    <source>
        <strain evidence="11">IGH-CR14</strain>
    </source>
</reference>
<accession>A0A0L1I4G6</accession>
<proteinExistence type="predicted"/>
<evidence type="ECO:0000256" key="1">
    <source>
        <dbReference type="SAM" id="Coils"/>
    </source>
</evidence>
<feature type="compositionally biased region" description="Basic and acidic residues" evidence="2">
    <location>
        <begin position="1623"/>
        <end position="1639"/>
    </location>
</feature>
<feature type="compositionally biased region" description="Basic and acidic residues" evidence="2">
    <location>
        <begin position="715"/>
        <end position="727"/>
    </location>
</feature>
<dbReference type="Pfam" id="PF15445">
    <property type="entry name" value="ATS"/>
    <property type="match status" value="1"/>
</dbReference>
<dbReference type="InterPro" id="IPR041480">
    <property type="entry name" value="CIDR1_gamma"/>
</dbReference>
<dbReference type="Proteomes" id="UP000054562">
    <property type="component" value="Unassembled WGS sequence"/>
</dbReference>
<evidence type="ECO:0000256" key="2">
    <source>
        <dbReference type="SAM" id="MobiDB-lite"/>
    </source>
</evidence>
<dbReference type="SUPFAM" id="SSF140924">
    <property type="entry name" value="Duffy binding domain-like"/>
    <property type="match status" value="4"/>
</dbReference>
<dbReference type="GO" id="GO:0046789">
    <property type="term" value="F:host cell surface receptor binding"/>
    <property type="evidence" value="ECO:0007669"/>
    <property type="project" value="InterPro"/>
</dbReference>
<dbReference type="Pfam" id="PF21807">
    <property type="entry name" value="PfEMP1_CIDRalpha1_dom"/>
    <property type="match status" value="1"/>
</dbReference>
<evidence type="ECO:0000259" key="6">
    <source>
        <dbReference type="Pfam" id="PF15447"/>
    </source>
</evidence>
<evidence type="ECO:0000313" key="10">
    <source>
        <dbReference type="EMBL" id="KNG74078.1"/>
    </source>
</evidence>
<feature type="domain" description="Plasmodium falciparum erythrocyte membrane protein-1 N-terminal segment" evidence="6">
    <location>
        <begin position="13"/>
        <end position="48"/>
    </location>
</feature>
<dbReference type="InterPro" id="IPR044932">
    <property type="entry name" value="PfEMP1_ATS_sf"/>
</dbReference>
<dbReference type="InterPro" id="IPR029210">
    <property type="entry name" value="PfEMP1_NTS"/>
</dbReference>
<feature type="domain" description="Duffy-antigen binding" evidence="4">
    <location>
        <begin position="876"/>
        <end position="1107"/>
    </location>
</feature>
<feature type="region of interest" description="Disordered" evidence="2">
    <location>
        <begin position="1057"/>
        <end position="1079"/>
    </location>
</feature>
<feature type="domain" description="Duffy-binding-like" evidence="3">
    <location>
        <begin position="1439"/>
        <end position="1573"/>
    </location>
</feature>
<dbReference type="EMBL" id="GG664968">
    <property type="protein sequence ID" value="KNG74078.1"/>
    <property type="molecule type" value="Genomic_DNA"/>
</dbReference>
<feature type="region of interest" description="Disordered" evidence="2">
    <location>
        <begin position="824"/>
        <end position="879"/>
    </location>
</feature>
<feature type="domain" description="Duffy-antigen binding" evidence="4">
    <location>
        <begin position="119"/>
        <end position="308"/>
    </location>
</feature>
<protein>
    <submittedName>
        <fullName evidence="10">Erythrocyte membrane protein 1</fullName>
    </submittedName>
</protein>
<dbReference type="Pfam" id="PF05424">
    <property type="entry name" value="Duffy_binding"/>
    <property type="match status" value="2"/>
</dbReference>
<evidence type="ECO:0000313" key="11">
    <source>
        <dbReference type="Proteomes" id="UP000054562"/>
    </source>
</evidence>
<evidence type="ECO:0000259" key="4">
    <source>
        <dbReference type="Pfam" id="PF05424"/>
    </source>
</evidence>
<dbReference type="FunFam" id="1.20.58.1930:FF:000001">
    <property type="entry name" value="Erythrocyte membrane protein 1, PfEMP1"/>
    <property type="match status" value="1"/>
</dbReference>
<dbReference type="InterPro" id="IPR049158">
    <property type="entry name" value="PfEMP1_CIDRalpha1_dom"/>
</dbReference>
<evidence type="ECO:0000259" key="9">
    <source>
        <dbReference type="Pfam" id="PF22672"/>
    </source>
</evidence>
<feature type="region of interest" description="Disordered" evidence="2">
    <location>
        <begin position="896"/>
        <end position="944"/>
    </location>
</feature>
<keyword evidence="1" id="KW-0175">Coiled coil</keyword>
<feature type="region of interest" description="Disordered" evidence="2">
    <location>
        <begin position="980"/>
        <end position="1006"/>
    </location>
</feature>
<reference evidence="11" key="2">
    <citation type="submission" date="2015-07" db="EMBL/GenBank/DDBJ databases">
        <title>The genome sequence of Plasmodium falciparum IGH-CR14.</title>
        <authorList>
            <consortium name="The Broad Institute Genome Sequencing Platform"/>
            <person name="Volkman S.K."/>
            <person name="Neafsey D.E."/>
            <person name="Dash A.P."/>
            <person name="Chitnis C.E."/>
            <person name="Hartl D.L."/>
            <person name="Young S.K."/>
            <person name="Kodira C.D."/>
            <person name="Zeng Q."/>
            <person name="Koehrsen M."/>
            <person name="Godfrey P."/>
            <person name="Alvarado L."/>
            <person name="Berlin A."/>
            <person name="Borenstein D."/>
            <person name="Chen Z."/>
            <person name="Engels R."/>
            <person name="Freedman E."/>
            <person name="Gellesch M."/>
            <person name="Goldberg J."/>
            <person name="Griggs A."/>
            <person name="Gujja S."/>
            <person name="Heiman D."/>
            <person name="Hepburn T."/>
            <person name="Howarth C."/>
            <person name="Jen D."/>
            <person name="Larson L."/>
            <person name="Lewis B."/>
            <person name="Mehta T."/>
            <person name="Park D."/>
            <person name="Pearson M."/>
            <person name="Roberts A."/>
            <person name="Saif S."/>
            <person name="Shea T."/>
            <person name="Shenoy N."/>
            <person name="Sisk P."/>
            <person name="Stolte C."/>
            <person name="Sykes S."/>
            <person name="Walk T."/>
            <person name="White J."/>
            <person name="Yandava C."/>
            <person name="Wirth D.F."/>
            <person name="Nusbaum C."/>
            <person name="Birren B."/>
        </authorList>
    </citation>
    <scope>NUCLEOTIDE SEQUENCE [LARGE SCALE GENOMIC DNA]</scope>
    <source>
        <strain evidence="11">IGH-CR14</strain>
    </source>
</reference>